<keyword evidence="3" id="KW-0238">DNA-binding</keyword>
<reference evidence="7 8" key="1">
    <citation type="submission" date="2019-07" db="EMBL/GenBank/DDBJ databases">
        <authorList>
            <person name="Hibberd C M."/>
            <person name="Gehrig L. J."/>
            <person name="Chang H.-W."/>
            <person name="Venkatesh S."/>
        </authorList>
    </citation>
    <scope>NUCLEOTIDE SEQUENCE [LARGE SCALE GENOMIC DNA]</scope>
    <source>
        <strain evidence="7">Bifidobacterium_longum_subsp_infantis_JG_Bg463</strain>
    </source>
</reference>
<dbReference type="AlphaFoldDB" id="A0A564VW18"/>
<sequence>MRSAFGSIIKRKNRRGEIVSLLARYVNPKDPAKRVAMSFPADAKGQAQVWLEREEKLVEAYKSGECDWVSPQERKRAEEEAHRRASVTFADYSQRFLEDYRTASGERPASATMRKKKEAVRHLDEYFGDMLIGEISEGDINKWLDGGSIKGRYLPHRAYQVLKAIMRKALNEGLVAESPCKRPCPHVSRSKQSEIPAATPDELEAIYRAMPEYSRISVYLAAVFGLRISEVCALQRKSFDFRRKVLRIRHSVGRGEGDVGELMLKDTKTESSVADLPIPDDFIPLIREHLDAHCEPGAEAMVIRPRRGRIMSPNTLRKQFDDAKRAAGRPDLHFHTLRATAITAAAQNGATPKETQLFGRHADAEISLNLYQRATETGSRKVANSVFHALVKPERTEEVVRAELDEAEKQLEAVKLRVRTLRDELDGFCAHS</sequence>
<accession>A0A564VW18</accession>
<dbReference type="EMBL" id="CABHNT010000046">
    <property type="protein sequence ID" value="VUX36791.1"/>
    <property type="molecule type" value="Genomic_DNA"/>
</dbReference>
<dbReference type="GO" id="GO:0003677">
    <property type="term" value="F:DNA binding"/>
    <property type="evidence" value="ECO:0007669"/>
    <property type="project" value="UniProtKB-KW"/>
</dbReference>
<dbReference type="SUPFAM" id="SSF56349">
    <property type="entry name" value="DNA breaking-rejoining enzymes"/>
    <property type="match status" value="1"/>
</dbReference>
<evidence type="ECO:0000256" key="5">
    <source>
        <dbReference type="SAM" id="Coils"/>
    </source>
</evidence>
<dbReference type="Gene3D" id="1.10.150.130">
    <property type="match status" value="1"/>
</dbReference>
<keyword evidence="2" id="KW-0229">DNA integration</keyword>
<dbReference type="Pfam" id="PF00589">
    <property type="entry name" value="Phage_integrase"/>
    <property type="match status" value="1"/>
</dbReference>
<evidence type="ECO:0000256" key="3">
    <source>
        <dbReference type="ARBA" id="ARBA00023125"/>
    </source>
</evidence>
<feature type="domain" description="Tyr recombinase" evidence="6">
    <location>
        <begin position="193"/>
        <end position="384"/>
    </location>
</feature>
<dbReference type="InterPro" id="IPR002104">
    <property type="entry name" value="Integrase_catalytic"/>
</dbReference>
<dbReference type="Gene3D" id="1.10.443.10">
    <property type="entry name" value="Intergrase catalytic core"/>
    <property type="match status" value="1"/>
</dbReference>
<dbReference type="InterPro" id="IPR011010">
    <property type="entry name" value="DNA_brk_join_enz"/>
</dbReference>
<comment type="similarity">
    <text evidence="1">Belongs to the 'phage' integrase family.</text>
</comment>
<evidence type="ECO:0000259" key="6">
    <source>
        <dbReference type="PROSITE" id="PS51898"/>
    </source>
</evidence>
<dbReference type="Proteomes" id="UP000345266">
    <property type="component" value="Unassembled WGS sequence"/>
</dbReference>
<evidence type="ECO:0000313" key="8">
    <source>
        <dbReference type="Proteomes" id="UP000345266"/>
    </source>
</evidence>
<protein>
    <submittedName>
        <fullName evidence="7">Prophage phiRv2 integrase</fullName>
    </submittedName>
</protein>
<organism evidence="7 8">
    <name type="scientific">Bifidobacterium longum subsp. infantis</name>
    <dbReference type="NCBI Taxonomy" id="1682"/>
    <lineage>
        <taxon>Bacteria</taxon>
        <taxon>Bacillati</taxon>
        <taxon>Actinomycetota</taxon>
        <taxon>Actinomycetes</taxon>
        <taxon>Bifidobacteriales</taxon>
        <taxon>Bifidobacteriaceae</taxon>
        <taxon>Bifidobacterium</taxon>
    </lineage>
</organism>
<evidence type="ECO:0000256" key="4">
    <source>
        <dbReference type="ARBA" id="ARBA00023172"/>
    </source>
</evidence>
<evidence type="ECO:0000256" key="2">
    <source>
        <dbReference type="ARBA" id="ARBA00022908"/>
    </source>
</evidence>
<dbReference type="CDD" id="cd01189">
    <property type="entry name" value="INT_ICEBs1_C_like"/>
    <property type="match status" value="1"/>
</dbReference>
<evidence type="ECO:0000313" key="7">
    <source>
        <dbReference type="EMBL" id="VUX36791.1"/>
    </source>
</evidence>
<name>A0A564VW18_BIFLI</name>
<gene>
    <name evidence="7" type="ORF">BLJG463_02013</name>
</gene>
<feature type="coiled-coil region" evidence="5">
    <location>
        <begin position="397"/>
        <end position="424"/>
    </location>
</feature>
<dbReference type="InterPro" id="IPR013762">
    <property type="entry name" value="Integrase-like_cat_sf"/>
</dbReference>
<dbReference type="PANTHER" id="PTHR30629">
    <property type="entry name" value="PROPHAGE INTEGRASE"/>
    <property type="match status" value="1"/>
</dbReference>
<evidence type="ECO:0000256" key="1">
    <source>
        <dbReference type="ARBA" id="ARBA00008857"/>
    </source>
</evidence>
<proteinExistence type="inferred from homology"/>
<dbReference type="InterPro" id="IPR010998">
    <property type="entry name" value="Integrase_recombinase_N"/>
</dbReference>
<dbReference type="GO" id="GO:0006310">
    <property type="term" value="P:DNA recombination"/>
    <property type="evidence" value="ECO:0007669"/>
    <property type="project" value="UniProtKB-KW"/>
</dbReference>
<keyword evidence="5" id="KW-0175">Coiled coil</keyword>
<dbReference type="PROSITE" id="PS51898">
    <property type="entry name" value="TYR_RECOMBINASE"/>
    <property type="match status" value="1"/>
</dbReference>
<dbReference type="InterPro" id="IPR050808">
    <property type="entry name" value="Phage_Integrase"/>
</dbReference>
<dbReference type="PANTHER" id="PTHR30629:SF2">
    <property type="entry name" value="PROPHAGE INTEGRASE INTS-RELATED"/>
    <property type="match status" value="1"/>
</dbReference>
<dbReference type="GO" id="GO:0015074">
    <property type="term" value="P:DNA integration"/>
    <property type="evidence" value="ECO:0007669"/>
    <property type="project" value="UniProtKB-KW"/>
</dbReference>
<keyword evidence="4" id="KW-0233">DNA recombination</keyword>